<gene>
    <name evidence="1" type="ORF">SAMN04488503_0734</name>
</gene>
<sequence>MAGGAHQAMKIVHVCGRAVADPALRLHGSVKDIQGRSEYFAERGVGVRQVLVDDPARAFETMEATRAWPAAGESAILFESSFCPRALEHVRRSYPHVRVLLRPHNAELPHRLDWARACGPGLAALGWARHAVVNVLRDWRSARAAHRVLPISDWEAYGYWSRLTRPDKVIAAPFFLPKQLREVLPEVPDKERLCVNLGAARGNPLVFHALGAFSRCIEGLGGDAPGWCFASSGDAEGYAGPVSPRVERFGVLESPYPLLARARAMALLSPLGGGFKTKVLEAVACRTWVIVPAPLARKLPLELRPCCIVLDEISPAGFAAALKRALEPFPEDDPGVRLRSRAFSALDAAFWL</sequence>
<dbReference type="EMBL" id="FZOC01000001">
    <property type="protein sequence ID" value="SNR66719.1"/>
    <property type="molecule type" value="Genomic_DNA"/>
</dbReference>
<keyword evidence="2" id="KW-1185">Reference proteome</keyword>
<dbReference type="SUPFAM" id="SSF53756">
    <property type="entry name" value="UDP-Glycosyltransferase/glycogen phosphorylase"/>
    <property type="match status" value="1"/>
</dbReference>
<reference evidence="1 2" key="1">
    <citation type="submission" date="2017-06" db="EMBL/GenBank/DDBJ databases">
        <authorList>
            <person name="Kim H.J."/>
            <person name="Triplett B.A."/>
        </authorList>
    </citation>
    <scope>NUCLEOTIDE SEQUENCE [LARGE SCALE GENOMIC DNA]</scope>
    <source>
        <strain evidence="1 2">DSM 13116</strain>
    </source>
</reference>
<dbReference type="Proteomes" id="UP000198324">
    <property type="component" value="Unassembled WGS sequence"/>
</dbReference>
<protein>
    <recommendedName>
        <fullName evidence="3">Glycosyl transferases group 1</fullName>
    </recommendedName>
</protein>
<accession>A0A238Y8Q1</accession>
<proteinExistence type="predicted"/>
<organism evidence="1 2">
    <name type="scientific">Humidesulfovibrio mexicanus</name>
    <dbReference type="NCBI Taxonomy" id="147047"/>
    <lineage>
        <taxon>Bacteria</taxon>
        <taxon>Pseudomonadati</taxon>
        <taxon>Thermodesulfobacteriota</taxon>
        <taxon>Desulfovibrionia</taxon>
        <taxon>Desulfovibrionales</taxon>
        <taxon>Desulfovibrionaceae</taxon>
        <taxon>Humidesulfovibrio</taxon>
    </lineage>
</organism>
<name>A0A238Y8Q1_9BACT</name>
<dbReference type="AlphaFoldDB" id="A0A238Y8Q1"/>
<evidence type="ECO:0000313" key="1">
    <source>
        <dbReference type="EMBL" id="SNR66719.1"/>
    </source>
</evidence>
<evidence type="ECO:0008006" key="3">
    <source>
        <dbReference type="Google" id="ProtNLM"/>
    </source>
</evidence>
<evidence type="ECO:0000313" key="2">
    <source>
        <dbReference type="Proteomes" id="UP000198324"/>
    </source>
</evidence>